<feature type="signal peptide" evidence="2">
    <location>
        <begin position="1"/>
        <end position="18"/>
    </location>
</feature>
<feature type="chain" id="PRO_5026772986" evidence="2">
    <location>
        <begin position="19"/>
        <end position="70"/>
    </location>
</feature>
<proteinExistence type="predicted"/>
<organism evidence="3">
    <name type="scientific">uncultured Segetibacter sp</name>
    <dbReference type="NCBI Taxonomy" id="481133"/>
    <lineage>
        <taxon>Bacteria</taxon>
        <taxon>Pseudomonadati</taxon>
        <taxon>Bacteroidota</taxon>
        <taxon>Chitinophagia</taxon>
        <taxon>Chitinophagales</taxon>
        <taxon>Chitinophagaceae</taxon>
        <taxon>Segetibacter</taxon>
        <taxon>environmental samples</taxon>
    </lineage>
</organism>
<sequence length="70" mass="7649">MSILAVSAFLAVSSPTMAQTSSDNRGTTATSNDDDDDSEKWRLLGLAGLLDLLGLKRRDDDRHRNTSVNR</sequence>
<gene>
    <name evidence="3" type="ORF">AVDCRST_MAG96-3548</name>
</gene>
<protein>
    <submittedName>
        <fullName evidence="3">Uncharacterized protein</fullName>
    </submittedName>
</protein>
<evidence type="ECO:0000256" key="2">
    <source>
        <dbReference type="SAM" id="SignalP"/>
    </source>
</evidence>
<feature type="compositionally biased region" description="Polar residues" evidence="1">
    <location>
        <begin position="15"/>
        <end position="31"/>
    </location>
</feature>
<reference evidence="3" key="1">
    <citation type="submission" date="2020-02" db="EMBL/GenBank/DDBJ databases">
        <authorList>
            <person name="Meier V. D."/>
        </authorList>
    </citation>
    <scope>NUCLEOTIDE SEQUENCE</scope>
    <source>
        <strain evidence="3">AVDCRST_MAG96</strain>
    </source>
</reference>
<dbReference type="AlphaFoldDB" id="A0A6J4TT79"/>
<evidence type="ECO:0000256" key="1">
    <source>
        <dbReference type="SAM" id="MobiDB-lite"/>
    </source>
</evidence>
<dbReference type="NCBIfam" id="NF041742">
    <property type="entry name" value="WGxxGxxG_fam"/>
    <property type="match status" value="1"/>
</dbReference>
<keyword evidence="2" id="KW-0732">Signal</keyword>
<feature type="region of interest" description="Disordered" evidence="1">
    <location>
        <begin position="15"/>
        <end position="38"/>
    </location>
</feature>
<name>A0A6J4TT79_9BACT</name>
<accession>A0A6J4TT79</accession>
<dbReference type="EMBL" id="CADCVN010001386">
    <property type="protein sequence ID" value="CAA9530862.1"/>
    <property type="molecule type" value="Genomic_DNA"/>
</dbReference>
<evidence type="ECO:0000313" key="3">
    <source>
        <dbReference type="EMBL" id="CAA9530862.1"/>
    </source>
</evidence>